<gene>
    <name evidence="5" type="ORF">CEUTPL_LOCUS2135</name>
</gene>
<organism evidence="5 6">
    <name type="scientific">Ceutorhynchus assimilis</name>
    <name type="common">cabbage seed weevil</name>
    <dbReference type="NCBI Taxonomy" id="467358"/>
    <lineage>
        <taxon>Eukaryota</taxon>
        <taxon>Metazoa</taxon>
        <taxon>Ecdysozoa</taxon>
        <taxon>Arthropoda</taxon>
        <taxon>Hexapoda</taxon>
        <taxon>Insecta</taxon>
        <taxon>Pterygota</taxon>
        <taxon>Neoptera</taxon>
        <taxon>Endopterygota</taxon>
        <taxon>Coleoptera</taxon>
        <taxon>Polyphaga</taxon>
        <taxon>Cucujiformia</taxon>
        <taxon>Curculionidae</taxon>
        <taxon>Ceutorhynchinae</taxon>
        <taxon>Ceutorhynchus</taxon>
    </lineage>
</organism>
<proteinExistence type="predicted"/>
<keyword evidence="1" id="KW-0433">Leucine-rich repeat</keyword>
<dbReference type="InterPro" id="IPR032675">
    <property type="entry name" value="LRR_dom_sf"/>
</dbReference>
<dbReference type="InterPro" id="IPR003591">
    <property type="entry name" value="Leu-rich_rpt_typical-subtyp"/>
</dbReference>
<evidence type="ECO:0000256" key="3">
    <source>
        <dbReference type="ARBA" id="ARBA00022737"/>
    </source>
</evidence>
<evidence type="ECO:0000256" key="1">
    <source>
        <dbReference type="ARBA" id="ARBA00022614"/>
    </source>
</evidence>
<name>A0A9N9MCB3_9CUCU</name>
<accession>A0A9N9MCB3</accession>
<dbReference type="EMBL" id="OU892286">
    <property type="protein sequence ID" value="CAG9761432.1"/>
    <property type="molecule type" value="Genomic_DNA"/>
</dbReference>
<dbReference type="PANTHER" id="PTHR24373">
    <property type="entry name" value="SLIT RELATED LEUCINE-RICH REPEAT NEURONAL PROTEIN"/>
    <property type="match status" value="1"/>
</dbReference>
<keyword evidence="3" id="KW-0677">Repeat</keyword>
<keyword evidence="6" id="KW-1185">Reference proteome</keyword>
<dbReference type="Pfam" id="PF13855">
    <property type="entry name" value="LRR_8"/>
    <property type="match status" value="2"/>
</dbReference>
<dbReference type="SMART" id="SM00369">
    <property type="entry name" value="LRR_TYP"/>
    <property type="match status" value="4"/>
</dbReference>
<keyword evidence="2 4" id="KW-0732">Signal</keyword>
<dbReference type="AlphaFoldDB" id="A0A9N9MCB3"/>
<feature type="chain" id="PRO_5040237363" evidence="4">
    <location>
        <begin position="24"/>
        <end position="268"/>
    </location>
</feature>
<sequence length="268" mass="31199">MDNTRLTAVVMMIIYCFLKCINASPLDNEDINEEDTTPICINQMGKKLHYIPQGQFSIISANFAYNVIEELPPYVFYKNLYKNLEILVLSHNRISNIDAEAFRELRQLRKVDLSSNNITHLEANVFRQSHRLERVDLSFNNIITDPEKPLFKSQSVQTLILAYNQIVNVYDITFARLPNLQILFLDNNLLFYLSPNCFVHLRHLQYVSLSNTNVFKLTNSMFKTIPRLMDLSETPLAKKFEPPLRKVRSGQLVKLMDIEEYISDLDDS</sequence>
<dbReference type="InterPro" id="IPR001611">
    <property type="entry name" value="Leu-rich_rpt"/>
</dbReference>
<reference evidence="5" key="1">
    <citation type="submission" date="2022-01" db="EMBL/GenBank/DDBJ databases">
        <authorList>
            <person name="King R."/>
        </authorList>
    </citation>
    <scope>NUCLEOTIDE SEQUENCE</scope>
</reference>
<evidence type="ECO:0000256" key="2">
    <source>
        <dbReference type="ARBA" id="ARBA00022729"/>
    </source>
</evidence>
<dbReference type="Proteomes" id="UP001152799">
    <property type="component" value="Chromosome 10"/>
</dbReference>
<protein>
    <submittedName>
        <fullName evidence="5">Uncharacterized protein</fullName>
    </submittedName>
</protein>
<dbReference type="PANTHER" id="PTHR24373:SF275">
    <property type="entry name" value="TIR DOMAIN-CONTAINING PROTEIN"/>
    <property type="match status" value="1"/>
</dbReference>
<feature type="signal peptide" evidence="4">
    <location>
        <begin position="1"/>
        <end position="23"/>
    </location>
</feature>
<evidence type="ECO:0000313" key="6">
    <source>
        <dbReference type="Proteomes" id="UP001152799"/>
    </source>
</evidence>
<evidence type="ECO:0000256" key="4">
    <source>
        <dbReference type="SAM" id="SignalP"/>
    </source>
</evidence>
<dbReference type="OrthoDB" id="676979at2759"/>
<evidence type="ECO:0000313" key="5">
    <source>
        <dbReference type="EMBL" id="CAG9761432.1"/>
    </source>
</evidence>
<dbReference type="Gene3D" id="3.80.10.10">
    <property type="entry name" value="Ribonuclease Inhibitor"/>
    <property type="match status" value="2"/>
</dbReference>
<dbReference type="InterPro" id="IPR050328">
    <property type="entry name" value="Dev_Immune_Receptor"/>
</dbReference>
<dbReference type="SUPFAM" id="SSF52058">
    <property type="entry name" value="L domain-like"/>
    <property type="match status" value="1"/>
</dbReference>